<keyword evidence="4" id="KW-1185">Reference proteome</keyword>
<evidence type="ECO:0000256" key="1">
    <source>
        <dbReference type="ARBA" id="ARBA00008791"/>
    </source>
</evidence>
<dbReference type="Pfam" id="PF00582">
    <property type="entry name" value="Usp"/>
    <property type="match status" value="1"/>
</dbReference>
<feature type="domain" description="UspA" evidence="2">
    <location>
        <begin position="6"/>
        <end position="127"/>
    </location>
</feature>
<reference evidence="3 4" key="1">
    <citation type="journal article" date="2018" name="Mar. Genomics">
        <title>Complete genome sequence of Marinifilaceae bacterium strain SPP2, isolated from the Antarctic marine sediment.</title>
        <authorList>
            <person name="Watanabe M."/>
            <person name="Kojima H."/>
            <person name="Fukui M."/>
        </authorList>
    </citation>
    <scope>NUCLEOTIDE SEQUENCE [LARGE SCALE GENOMIC DNA]</scope>
    <source>
        <strain evidence="3 4">SPP2</strain>
    </source>
</reference>
<dbReference type="RefSeq" id="WP_096428945.1">
    <property type="nucleotide sequence ID" value="NZ_AP018042.1"/>
</dbReference>
<reference evidence="4" key="2">
    <citation type="journal article" date="2020" name="Antonie Van Leeuwenhoek">
        <title>Labilibaculum antarcticum sp. nov., a novel facultative anaerobic, psychrotorelant bacterium isolated from marine sediment of Antarctica.</title>
        <authorList>
            <person name="Watanabe M."/>
            <person name="Kojima H."/>
            <person name="Fukui M."/>
        </authorList>
    </citation>
    <scope>NUCLEOTIDE SEQUENCE [LARGE SCALE GENOMIC DNA]</scope>
    <source>
        <strain evidence="4">SPP2</strain>
    </source>
</reference>
<dbReference type="Gene3D" id="3.40.50.12370">
    <property type="match status" value="1"/>
</dbReference>
<comment type="similarity">
    <text evidence="1">Belongs to the universal stress protein A family.</text>
</comment>
<dbReference type="OrthoDB" id="1522603at2"/>
<dbReference type="Proteomes" id="UP000218267">
    <property type="component" value="Chromosome"/>
</dbReference>
<dbReference type="PANTHER" id="PTHR46268">
    <property type="entry name" value="STRESS RESPONSE PROTEIN NHAX"/>
    <property type="match status" value="1"/>
</dbReference>
<dbReference type="KEGG" id="mbas:ALGA_1697"/>
<evidence type="ECO:0000313" key="3">
    <source>
        <dbReference type="EMBL" id="BAX80071.1"/>
    </source>
</evidence>
<dbReference type="PRINTS" id="PR01438">
    <property type="entry name" value="UNVRSLSTRESS"/>
</dbReference>
<dbReference type="PANTHER" id="PTHR46268:SF6">
    <property type="entry name" value="UNIVERSAL STRESS PROTEIN UP12"/>
    <property type="match status" value="1"/>
</dbReference>
<accession>A0A1Y1CLD6</accession>
<dbReference type="InterPro" id="IPR006016">
    <property type="entry name" value="UspA"/>
</dbReference>
<dbReference type="InterPro" id="IPR006015">
    <property type="entry name" value="Universal_stress_UspA"/>
</dbReference>
<evidence type="ECO:0000313" key="4">
    <source>
        <dbReference type="Proteomes" id="UP000218267"/>
    </source>
</evidence>
<name>A0A1Y1CLD6_9BACT</name>
<gene>
    <name evidence="3" type="ORF">ALGA_1697</name>
</gene>
<sequence>MENTKRSILVAWDFSTVAEYALEHALIFAENVDANVILLHIVKKGSQLDEAKAKMAEAVAKVQKETGVLTEVIVREGSIFTSINDIAKEMNSMLVLMGTHGIKGMQKLTGSWALKVIIGSRVPFVVVQAPPVQKKYSSVVLPVDFKKENKEKLSWAEFLGKFFKAKMRIITPKIPEGQMLQRTKANLVFAKKYLENRGIDYEIDTADGGNDFAMETVDFAKKIEADIILIMTTKNISFQDYMLGAHEQFVIANSAHIPVMCVNPRTDLAKYGSFY</sequence>
<dbReference type="SUPFAM" id="SSF52402">
    <property type="entry name" value="Adenine nucleotide alpha hydrolases-like"/>
    <property type="match status" value="2"/>
</dbReference>
<proteinExistence type="inferred from homology"/>
<dbReference type="CDD" id="cd00293">
    <property type="entry name" value="USP-like"/>
    <property type="match status" value="2"/>
</dbReference>
<dbReference type="EMBL" id="AP018042">
    <property type="protein sequence ID" value="BAX80071.1"/>
    <property type="molecule type" value="Genomic_DNA"/>
</dbReference>
<dbReference type="AlphaFoldDB" id="A0A1Y1CLD6"/>
<organism evidence="3 4">
    <name type="scientific">Labilibaculum antarcticum</name>
    <dbReference type="NCBI Taxonomy" id="1717717"/>
    <lineage>
        <taxon>Bacteria</taxon>
        <taxon>Pseudomonadati</taxon>
        <taxon>Bacteroidota</taxon>
        <taxon>Bacteroidia</taxon>
        <taxon>Marinilabiliales</taxon>
        <taxon>Marinifilaceae</taxon>
        <taxon>Labilibaculum</taxon>
    </lineage>
</organism>
<protein>
    <submittedName>
        <fullName evidence="3">Universal stress protein UspA</fullName>
    </submittedName>
</protein>
<evidence type="ECO:0000259" key="2">
    <source>
        <dbReference type="Pfam" id="PF00582"/>
    </source>
</evidence>